<organism evidence="1 2">
    <name type="scientific">Ancylostoma ceylanicum</name>
    <dbReference type="NCBI Taxonomy" id="53326"/>
    <lineage>
        <taxon>Eukaryota</taxon>
        <taxon>Metazoa</taxon>
        <taxon>Ecdysozoa</taxon>
        <taxon>Nematoda</taxon>
        <taxon>Chromadorea</taxon>
        <taxon>Rhabditida</taxon>
        <taxon>Rhabditina</taxon>
        <taxon>Rhabditomorpha</taxon>
        <taxon>Strongyloidea</taxon>
        <taxon>Ancylostomatidae</taxon>
        <taxon>Ancylostomatinae</taxon>
        <taxon>Ancylostoma</taxon>
    </lineage>
</organism>
<comment type="caution">
    <text evidence="1">The sequence shown here is derived from an EMBL/GenBank/DDBJ whole genome shotgun (WGS) entry which is preliminary data.</text>
</comment>
<sequence length="105" mass="11510">MSTAILPSTAAKAFLLSAAIRRGWQHLREHWRKIRVGEITPNISRIDDCCSYPLVTQSELQTVVEKGLDRGAGTLVVCRTETAGLLGRDTEENHAAVPALVSDRL</sequence>
<accession>A0A016VRB5</accession>
<protein>
    <submittedName>
        <fullName evidence="1">Uncharacterized protein</fullName>
    </submittedName>
</protein>
<evidence type="ECO:0000313" key="1">
    <source>
        <dbReference type="EMBL" id="EYC29547.1"/>
    </source>
</evidence>
<keyword evidence="2" id="KW-1185">Reference proteome</keyword>
<dbReference type="Proteomes" id="UP000024635">
    <property type="component" value="Unassembled WGS sequence"/>
</dbReference>
<evidence type="ECO:0000313" key="2">
    <source>
        <dbReference type="Proteomes" id="UP000024635"/>
    </source>
</evidence>
<dbReference type="EMBL" id="JARK01001342">
    <property type="protein sequence ID" value="EYC29547.1"/>
    <property type="molecule type" value="Genomic_DNA"/>
</dbReference>
<reference evidence="2" key="1">
    <citation type="journal article" date="2015" name="Nat. Genet.">
        <title>The genome and transcriptome of the zoonotic hookworm Ancylostoma ceylanicum identify infection-specific gene families.</title>
        <authorList>
            <person name="Schwarz E.M."/>
            <person name="Hu Y."/>
            <person name="Antoshechkin I."/>
            <person name="Miller M.M."/>
            <person name="Sternberg P.W."/>
            <person name="Aroian R.V."/>
        </authorList>
    </citation>
    <scope>NUCLEOTIDE SEQUENCE</scope>
    <source>
        <strain evidence="2">HY135</strain>
    </source>
</reference>
<proteinExistence type="predicted"/>
<dbReference type="AlphaFoldDB" id="A0A016VRB5"/>
<gene>
    <name evidence="1" type="primary">Acey_s0006.g3030</name>
    <name evidence="1" type="ORF">Y032_0006g3030</name>
</gene>
<name>A0A016VRB5_9BILA</name>